<dbReference type="EMBL" id="AP022588">
    <property type="protein sequence ID" value="BBY28181.1"/>
    <property type="molecule type" value="Genomic_DNA"/>
</dbReference>
<dbReference type="RefSeq" id="WP_174266790.1">
    <property type="nucleotide sequence ID" value="NZ_AP022588.1"/>
</dbReference>
<accession>A0A7I7QPD9</accession>
<dbReference type="Pfam" id="PF19826">
    <property type="entry name" value="DUF6307"/>
    <property type="match status" value="1"/>
</dbReference>
<organism evidence="1 2">
    <name type="scientific">Mycolicibacterium sediminis</name>
    <dbReference type="NCBI Taxonomy" id="1286180"/>
    <lineage>
        <taxon>Bacteria</taxon>
        <taxon>Bacillati</taxon>
        <taxon>Actinomycetota</taxon>
        <taxon>Actinomycetes</taxon>
        <taxon>Mycobacteriales</taxon>
        <taxon>Mycobacteriaceae</taxon>
        <taxon>Mycolicibacterium</taxon>
    </lineage>
</organism>
<evidence type="ECO:0000313" key="1">
    <source>
        <dbReference type="EMBL" id="BBY28181.1"/>
    </source>
</evidence>
<evidence type="ECO:0000313" key="2">
    <source>
        <dbReference type="Proteomes" id="UP000467193"/>
    </source>
</evidence>
<sequence>MAASAVLLKTPYGRRVELVKAVIQDKSKLDDDQAREIAVHVLHALDSIPEKMR</sequence>
<dbReference type="InterPro" id="IPR046274">
    <property type="entry name" value="DUF6307"/>
</dbReference>
<name>A0A7I7QPD9_9MYCO</name>
<dbReference type="Proteomes" id="UP000467193">
    <property type="component" value="Chromosome"/>
</dbReference>
<proteinExistence type="predicted"/>
<gene>
    <name evidence="1" type="ORF">MSEDJ_22770</name>
</gene>
<dbReference type="KEGG" id="msei:MSEDJ_22770"/>
<keyword evidence="2" id="KW-1185">Reference proteome</keyword>
<reference evidence="1 2" key="1">
    <citation type="journal article" date="2019" name="Emerg. Microbes Infect.">
        <title>Comprehensive subspecies identification of 175 nontuberculous mycobacteria species based on 7547 genomic profiles.</title>
        <authorList>
            <person name="Matsumoto Y."/>
            <person name="Kinjo T."/>
            <person name="Motooka D."/>
            <person name="Nabeya D."/>
            <person name="Jung N."/>
            <person name="Uechi K."/>
            <person name="Horii T."/>
            <person name="Iida T."/>
            <person name="Fujita J."/>
            <person name="Nakamura S."/>
        </authorList>
    </citation>
    <scope>NUCLEOTIDE SEQUENCE [LARGE SCALE GENOMIC DNA]</scope>
    <source>
        <strain evidence="1 2">JCM 17899</strain>
    </source>
</reference>
<protein>
    <submittedName>
        <fullName evidence="1">Uncharacterized protein</fullName>
    </submittedName>
</protein>
<dbReference type="AlphaFoldDB" id="A0A7I7QPD9"/>